<dbReference type="Pfam" id="PF01071">
    <property type="entry name" value="GARS_A"/>
    <property type="match status" value="1"/>
</dbReference>
<evidence type="ECO:0000256" key="11">
    <source>
        <dbReference type="PROSITE-ProRule" id="PRU00409"/>
    </source>
</evidence>
<dbReference type="Gene3D" id="3.90.600.10">
    <property type="entry name" value="Phosphoribosylglycinamide synthetase, C-terminal domain"/>
    <property type="match status" value="1"/>
</dbReference>
<dbReference type="Gene3D" id="3.30.470.20">
    <property type="entry name" value="ATP-grasp fold, B domain"/>
    <property type="match status" value="1"/>
</dbReference>
<dbReference type="SMART" id="SM01209">
    <property type="entry name" value="GARS_A"/>
    <property type="match status" value="1"/>
</dbReference>
<dbReference type="InterPro" id="IPR011761">
    <property type="entry name" value="ATP-grasp"/>
</dbReference>
<dbReference type="PROSITE" id="PS50975">
    <property type="entry name" value="ATP_GRASP"/>
    <property type="match status" value="1"/>
</dbReference>
<evidence type="ECO:0000256" key="1">
    <source>
        <dbReference type="ARBA" id="ARBA00005174"/>
    </source>
</evidence>
<evidence type="ECO:0000256" key="5">
    <source>
        <dbReference type="ARBA" id="ARBA00022755"/>
    </source>
</evidence>
<evidence type="ECO:0000256" key="3">
    <source>
        <dbReference type="ARBA" id="ARBA00022598"/>
    </source>
</evidence>
<organism evidence="13 14">
    <name type="scientific">Arenibacter algicola</name>
    <dbReference type="NCBI Taxonomy" id="616991"/>
    <lineage>
        <taxon>Bacteria</taxon>
        <taxon>Pseudomonadati</taxon>
        <taxon>Bacteroidota</taxon>
        <taxon>Flavobacteriia</taxon>
        <taxon>Flavobacteriales</taxon>
        <taxon>Flavobacteriaceae</taxon>
        <taxon>Arenibacter</taxon>
    </lineage>
</organism>
<dbReference type="Proteomes" id="UP000204551">
    <property type="component" value="Chromosome"/>
</dbReference>
<reference evidence="13 14" key="1">
    <citation type="submission" date="2017-07" db="EMBL/GenBank/DDBJ databases">
        <title>Genome Sequence of Arenibacter algicola Strain SMS7 Isolated from a culture of the Diatom Skeletonema marinoi.</title>
        <authorList>
            <person name="Topel M."/>
            <person name="Pinder M.I.M."/>
            <person name="Johansson O.N."/>
            <person name="Kourtchenko O."/>
            <person name="Godhe A."/>
            <person name="Clarke A.K."/>
        </authorList>
    </citation>
    <scope>NUCLEOTIDE SEQUENCE [LARGE SCALE GENOMIC DNA]</scope>
    <source>
        <strain evidence="13 14">SMS7</strain>
    </source>
</reference>
<comment type="similarity">
    <text evidence="7 10">Belongs to the GARS family.</text>
</comment>
<dbReference type="NCBIfam" id="TIGR00877">
    <property type="entry name" value="purD"/>
    <property type="match status" value="1"/>
</dbReference>
<dbReference type="EMBL" id="CP022515">
    <property type="protein sequence ID" value="ASO04877.1"/>
    <property type="molecule type" value="Genomic_DNA"/>
</dbReference>
<keyword evidence="5 10" id="KW-0658">Purine biosynthesis</keyword>
<dbReference type="GO" id="GO:0005524">
    <property type="term" value="F:ATP binding"/>
    <property type="evidence" value="ECO:0007669"/>
    <property type="project" value="UniProtKB-UniRule"/>
</dbReference>
<accession>A0A221UU63</accession>
<comment type="catalytic activity">
    <reaction evidence="10">
        <text>5-phospho-beta-D-ribosylamine + glycine + ATP = N(1)-(5-phospho-beta-D-ribosyl)glycinamide + ADP + phosphate + H(+)</text>
        <dbReference type="Rhea" id="RHEA:17453"/>
        <dbReference type="ChEBI" id="CHEBI:15378"/>
        <dbReference type="ChEBI" id="CHEBI:30616"/>
        <dbReference type="ChEBI" id="CHEBI:43474"/>
        <dbReference type="ChEBI" id="CHEBI:57305"/>
        <dbReference type="ChEBI" id="CHEBI:58681"/>
        <dbReference type="ChEBI" id="CHEBI:143788"/>
        <dbReference type="ChEBI" id="CHEBI:456216"/>
        <dbReference type="EC" id="6.3.4.13"/>
    </reaction>
</comment>
<dbReference type="SUPFAM" id="SSF51246">
    <property type="entry name" value="Rudiment single hybrid motif"/>
    <property type="match status" value="1"/>
</dbReference>
<dbReference type="PANTHER" id="PTHR43472">
    <property type="entry name" value="PHOSPHORIBOSYLAMINE--GLYCINE LIGASE"/>
    <property type="match status" value="1"/>
</dbReference>
<dbReference type="InterPro" id="IPR020561">
    <property type="entry name" value="PRibGlycinamid_synth_ATP-grasp"/>
</dbReference>
<evidence type="ECO:0000256" key="10">
    <source>
        <dbReference type="HAMAP-Rule" id="MF_00138"/>
    </source>
</evidence>
<evidence type="ECO:0000256" key="7">
    <source>
        <dbReference type="ARBA" id="ARBA00038345"/>
    </source>
</evidence>
<dbReference type="InterPro" id="IPR016185">
    <property type="entry name" value="PreATP-grasp_dom_sf"/>
</dbReference>
<dbReference type="GO" id="GO:0006189">
    <property type="term" value="P:'de novo' IMP biosynthetic process"/>
    <property type="evidence" value="ECO:0007669"/>
    <property type="project" value="UniProtKB-UniRule"/>
</dbReference>
<evidence type="ECO:0000256" key="9">
    <source>
        <dbReference type="ARBA" id="ARBA00042864"/>
    </source>
</evidence>
<dbReference type="STRING" id="616991.GCA_000733925_04542"/>
<proteinExistence type="inferred from homology"/>
<dbReference type="SMART" id="SM01210">
    <property type="entry name" value="GARS_C"/>
    <property type="match status" value="1"/>
</dbReference>
<evidence type="ECO:0000259" key="12">
    <source>
        <dbReference type="PROSITE" id="PS50975"/>
    </source>
</evidence>
<sequence>MLIPLKTSRKTKIQRINFDLSRHIFHFKPYFWGNFLRMNILILGAGGREHTLAWKLKQSPKLKNLYVAPGNAGTAAIAKNVPIGVNDFEAIKKCVLSENIEMVIVGPEDPLVNGVHDFFLNDADLKNIPVIGPQKAAATLEGSKQFAKEFMMRHNIPTAGYESFTAETLEKGYAFLETLKPPYVLKADGLAAGKGVLILNNLQEAKDELKTMLIDSKFGAASTTVVIEEFLDGIELSCFVLTDGKGFKVLPTAKDYKRIGEGDTGLNTGGMGAISPVPFADKVFMARVLERIVKPTVEGFKLDNLPYKGFVFIGLIKVGDEPKVIEYNVRMGDPETEVVIPRIKNDLVEVFEAVANQNLDSIDLEIDERAATTVMAVSGGYPEAYGKGMEITGFENIEDAVVFHAGTELKEGRVLTNGGRVMAVTAYGADYKEALTKSYKNMEKLQFDKMYYRKDLGFDL</sequence>
<keyword evidence="6 11" id="KW-0067">ATP-binding</keyword>
<dbReference type="GO" id="GO:0004637">
    <property type="term" value="F:phosphoribosylamine-glycine ligase activity"/>
    <property type="evidence" value="ECO:0007669"/>
    <property type="project" value="UniProtKB-UniRule"/>
</dbReference>
<dbReference type="HAMAP" id="MF_00138">
    <property type="entry name" value="GARS"/>
    <property type="match status" value="1"/>
</dbReference>
<dbReference type="SUPFAM" id="SSF56059">
    <property type="entry name" value="Glutathione synthetase ATP-binding domain-like"/>
    <property type="match status" value="1"/>
</dbReference>
<dbReference type="FunFam" id="3.90.600.10:FF:000001">
    <property type="entry name" value="Trifunctional purine biosynthetic protein adenosine-3"/>
    <property type="match status" value="1"/>
</dbReference>
<comment type="pathway">
    <text evidence="1 10">Purine metabolism; IMP biosynthesis via de novo pathway; N(1)-(5-phospho-D-ribosyl)glycinamide from 5-phospho-alpha-D-ribose 1-diphosphate: step 2/2.</text>
</comment>
<dbReference type="InterPro" id="IPR020560">
    <property type="entry name" value="PRibGlycinamide_synth_C-dom"/>
</dbReference>
<protein>
    <recommendedName>
        <fullName evidence="2 10">Phosphoribosylamine--glycine ligase</fullName>
        <ecNumber evidence="2 10">6.3.4.13</ecNumber>
    </recommendedName>
    <alternativeName>
        <fullName evidence="10">GARS</fullName>
    </alternativeName>
    <alternativeName>
        <fullName evidence="8 10">Glycinamide ribonucleotide synthetase</fullName>
    </alternativeName>
    <alternativeName>
        <fullName evidence="9 10">Phosphoribosylglycinamide synthetase</fullName>
    </alternativeName>
</protein>
<gene>
    <name evidence="10" type="primary">purD</name>
    <name evidence="13" type="ORF">AREALGSMS7_01407</name>
</gene>
<dbReference type="Pfam" id="PF02843">
    <property type="entry name" value="GARS_C"/>
    <property type="match status" value="1"/>
</dbReference>
<dbReference type="Pfam" id="PF02844">
    <property type="entry name" value="GARS_N"/>
    <property type="match status" value="1"/>
</dbReference>
<dbReference type="SUPFAM" id="SSF52440">
    <property type="entry name" value="PreATP-grasp domain"/>
    <property type="match status" value="1"/>
</dbReference>
<evidence type="ECO:0000256" key="4">
    <source>
        <dbReference type="ARBA" id="ARBA00022741"/>
    </source>
</evidence>
<dbReference type="GO" id="GO:0046872">
    <property type="term" value="F:metal ion binding"/>
    <property type="evidence" value="ECO:0007669"/>
    <property type="project" value="InterPro"/>
</dbReference>
<dbReference type="AlphaFoldDB" id="A0A221UU63"/>
<dbReference type="PANTHER" id="PTHR43472:SF1">
    <property type="entry name" value="PHOSPHORIBOSYLAMINE--GLYCINE LIGASE, CHLOROPLASTIC"/>
    <property type="match status" value="1"/>
</dbReference>
<dbReference type="InterPro" id="IPR013815">
    <property type="entry name" value="ATP_grasp_subdomain_1"/>
</dbReference>
<keyword evidence="4 11" id="KW-0547">Nucleotide-binding</keyword>
<evidence type="ECO:0000256" key="8">
    <source>
        <dbReference type="ARBA" id="ARBA00042242"/>
    </source>
</evidence>
<feature type="domain" description="ATP-grasp" evidence="12">
    <location>
        <begin position="148"/>
        <end position="356"/>
    </location>
</feature>
<dbReference type="InterPro" id="IPR000115">
    <property type="entry name" value="PRibGlycinamide_synth"/>
</dbReference>
<dbReference type="InterPro" id="IPR037123">
    <property type="entry name" value="PRibGlycinamide_synth_C_sf"/>
</dbReference>
<dbReference type="EC" id="6.3.4.13" evidence="2 10"/>
<evidence type="ECO:0000256" key="6">
    <source>
        <dbReference type="ARBA" id="ARBA00022840"/>
    </source>
</evidence>
<dbReference type="GO" id="GO:0009113">
    <property type="term" value="P:purine nucleobase biosynthetic process"/>
    <property type="evidence" value="ECO:0007669"/>
    <property type="project" value="InterPro"/>
</dbReference>
<evidence type="ECO:0000313" key="14">
    <source>
        <dbReference type="Proteomes" id="UP000204551"/>
    </source>
</evidence>
<dbReference type="UniPathway" id="UPA00074">
    <property type="reaction ID" value="UER00125"/>
</dbReference>
<dbReference type="KEGG" id="aalg:AREALGSMS7_01407"/>
<name>A0A221UU63_9FLAO</name>
<dbReference type="eggNOG" id="COG0151">
    <property type="taxonomic scope" value="Bacteria"/>
</dbReference>
<dbReference type="Gene3D" id="3.40.50.20">
    <property type="match status" value="1"/>
</dbReference>
<dbReference type="Gene3D" id="3.30.1490.20">
    <property type="entry name" value="ATP-grasp fold, A domain"/>
    <property type="match status" value="1"/>
</dbReference>
<keyword evidence="3 10" id="KW-0436">Ligase</keyword>
<dbReference type="InterPro" id="IPR011054">
    <property type="entry name" value="Rudment_hybrid_motif"/>
</dbReference>
<dbReference type="InterPro" id="IPR020562">
    <property type="entry name" value="PRibGlycinamide_synth_N"/>
</dbReference>
<evidence type="ECO:0000313" key="13">
    <source>
        <dbReference type="EMBL" id="ASO04877.1"/>
    </source>
</evidence>
<evidence type="ECO:0000256" key="2">
    <source>
        <dbReference type="ARBA" id="ARBA00013255"/>
    </source>
</evidence>